<keyword evidence="2 9" id="KW-0813">Transport</keyword>
<evidence type="ECO:0000256" key="3">
    <source>
        <dbReference type="ARBA" id="ARBA00022475"/>
    </source>
</evidence>
<dbReference type="Gene3D" id="3.30.70.2040">
    <property type="match status" value="1"/>
</dbReference>
<dbReference type="GO" id="GO:0043952">
    <property type="term" value="P:protein transport by the Sec complex"/>
    <property type="evidence" value="ECO:0007669"/>
    <property type="project" value="UniProtKB-UniRule"/>
</dbReference>
<dbReference type="InterPro" id="IPR055344">
    <property type="entry name" value="SecD_SecF_C_bact"/>
</dbReference>
<dbReference type="PANTHER" id="PTHR30081:SF8">
    <property type="entry name" value="PROTEIN TRANSLOCASE SUBUNIT SECF"/>
    <property type="match status" value="1"/>
</dbReference>
<feature type="transmembrane region" description="Helical" evidence="9">
    <location>
        <begin position="20"/>
        <end position="39"/>
    </location>
</feature>
<dbReference type="PRINTS" id="PR01755">
    <property type="entry name" value="SECFTRNLCASE"/>
</dbReference>
<feature type="transmembrane region" description="Helical" evidence="9">
    <location>
        <begin position="139"/>
        <end position="156"/>
    </location>
</feature>
<dbReference type="GO" id="GO:0065002">
    <property type="term" value="P:intracellular protein transmembrane transport"/>
    <property type="evidence" value="ECO:0007669"/>
    <property type="project" value="UniProtKB-UniRule"/>
</dbReference>
<evidence type="ECO:0000256" key="8">
    <source>
        <dbReference type="ARBA" id="ARBA00023136"/>
    </source>
</evidence>
<feature type="transmembrane region" description="Helical" evidence="9">
    <location>
        <begin position="163"/>
        <end position="184"/>
    </location>
</feature>
<evidence type="ECO:0000256" key="9">
    <source>
        <dbReference type="HAMAP-Rule" id="MF_01464"/>
    </source>
</evidence>
<keyword evidence="7 9" id="KW-0811">Translocation</keyword>
<evidence type="ECO:0000256" key="6">
    <source>
        <dbReference type="ARBA" id="ARBA00022989"/>
    </source>
</evidence>
<comment type="subcellular location">
    <subcellularLocation>
        <location evidence="1 9">Cell membrane</location>
        <topology evidence="1 9">Multi-pass membrane protein</topology>
    </subcellularLocation>
</comment>
<dbReference type="Pfam" id="PF02355">
    <property type="entry name" value="SecD_SecF_C"/>
    <property type="match status" value="1"/>
</dbReference>
<keyword evidence="5 9" id="KW-0653">Protein transport</keyword>
<protein>
    <recommendedName>
        <fullName evidence="9">Protein-export membrane protein SecF</fullName>
    </recommendedName>
</protein>
<proteinExistence type="inferred from homology"/>
<dbReference type="InterPro" id="IPR022645">
    <property type="entry name" value="SecD/SecF_bac"/>
</dbReference>
<dbReference type="SUPFAM" id="SSF82866">
    <property type="entry name" value="Multidrug efflux transporter AcrB transmembrane domain"/>
    <property type="match status" value="1"/>
</dbReference>
<dbReference type="HAMAP" id="MF_01464_B">
    <property type="entry name" value="SecF_B"/>
    <property type="match status" value="1"/>
</dbReference>
<dbReference type="NCBIfam" id="TIGR00916">
    <property type="entry name" value="2A0604s01"/>
    <property type="match status" value="1"/>
</dbReference>
<keyword evidence="6 9" id="KW-1133">Transmembrane helix</keyword>
<evidence type="ECO:0000256" key="7">
    <source>
        <dbReference type="ARBA" id="ARBA00023010"/>
    </source>
</evidence>
<evidence type="ECO:0000313" key="11">
    <source>
        <dbReference type="EMBL" id="HGF00004.1"/>
    </source>
</evidence>
<dbReference type="EMBL" id="DTMQ01000048">
    <property type="protein sequence ID" value="HGF00004.1"/>
    <property type="molecule type" value="Genomic_DNA"/>
</dbReference>
<feature type="transmembrane region" description="Helical" evidence="9">
    <location>
        <begin position="242"/>
        <end position="263"/>
    </location>
</feature>
<dbReference type="GO" id="GO:0005886">
    <property type="term" value="C:plasma membrane"/>
    <property type="evidence" value="ECO:0007669"/>
    <property type="project" value="UniProtKB-SubCell"/>
</dbReference>
<comment type="caution">
    <text evidence="11">The sequence shown here is derived from an EMBL/GenBank/DDBJ whole genome shotgun (WGS) entry which is preliminary data.</text>
</comment>
<feature type="transmembrane region" description="Helical" evidence="9">
    <location>
        <begin position="269"/>
        <end position="290"/>
    </location>
</feature>
<evidence type="ECO:0000256" key="1">
    <source>
        <dbReference type="ARBA" id="ARBA00004651"/>
    </source>
</evidence>
<dbReference type="GO" id="GO:0006605">
    <property type="term" value="P:protein targeting"/>
    <property type="evidence" value="ECO:0007669"/>
    <property type="project" value="UniProtKB-UniRule"/>
</dbReference>
<evidence type="ECO:0000256" key="4">
    <source>
        <dbReference type="ARBA" id="ARBA00022692"/>
    </source>
</evidence>
<dbReference type="Gene3D" id="1.20.1640.10">
    <property type="entry name" value="Multidrug efflux transporter AcrB transmembrane domain"/>
    <property type="match status" value="1"/>
</dbReference>
<dbReference type="InterPro" id="IPR048634">
    <property type="entry name" value="SecD_SecF_C"/>
</dbReference>
<dbReference type="AlphaFoldDB" id="A0A7C3UQI4"/>
<evidence type="ECO:0000256" key="2">
    <source>
        <dbReference type="ARBA" id="ARBA00022448"/>
    </source>
</evidence>
<organism evidence="11">
    <name type="scientific">candidate division WOR-3 bacterium</name>
    <dbReference type="NCBI Taxonomy" id="2052148"/>
    <lineage>
        <taxon>Bacteria</taxon>
        <taxon>Bacteria division WOR-3</taxon>
    </lineage>
</organism>
<keyword evidence="4 9" id="KW-0812">Transmembrane</keyword>
<name>A0A7C3UQI4_UNCW3</name>
<dbReference type="GO" id="GO:0015450">
    <property type="term" value="F:protein-transporting ATPase activity"/>
    <property type="evidence" value="ECO:0007669"/>
    <property type="project" value="InterPro"/>
</dbReference>
<dbReference type="InterPro" id="IPR005665">
    <property type="entry name" value="SecF_bac"/>
</dbReference>
<dbReference type="NCBIfam" id="TIGR00966">
    <property type="entry name" value="transloc_SecF"/>
    <property type="match status" value="1"/>
</dbReference>
<dbReference type="InterPro" id="IPR022813">
    <property type="entry name" value="SecD/SecF_arch_bac"/>
</dbReference>
<dbReference type="PANTHER" id="PTHR30081">
    <property type="entry name" value="PROTEIN-EXPORT MEMBRANE PROTEIN SEC"/>
    <property type="match status" value="1"/>
</dbReference>
<feature type="transmembrane region" description="Helical" evidence="9">
    <location>
        <begin position="190"/>
        <end position="211"/>
    </location>
</feature>
<reference evidence="11" key="1">
    <citation type="journal article" date="2020" name="mSystems">
        <title>Genome- and Community-Level Interaction Insights into Carbon Utilization and Element Cycling Functions of Hydrothermarchaeota in Hydrothermal Sediment.</title>
        <authorList>
            <person name="Zhou Z."/>
            <person name="Liu Y."/>
            <person name="Xu W."/>
            <person name="Pan J."/>
            <person name="Luo Z.H."/>
            <person name="Li M."/>
        </authorList>
    </citation>
    <scope>NUCLEOTIDE SEQUENCE [LARGE SCALE GENOMIC DNA]</scope>
    <source>
        <strain evidence="11">SpSt-906</strain>
    </source>
</reference>
<feature type="domain" description="Protein export membrane protein SecD/SecF C-terminal" evidence="10">
    <location>
        <begin position="118"/>
        <end position="294"/>
    </location>
</feature>
<evidence type="ECO:0000256" key="5">
    <source>
        <dbReference type="ARBA" id="ARBA00022927"/>
    </source>
</evidence>
<comment type="function">
    <text evidence="9">Part of the Sec protein translocase complex. Interacts with the SecYEG preprotein conducting channel. SecDF uses the proton motive force (PMF) to complete protein translocation after the ATP-dependent function of SecA.</text>
</comment>
<sequence length="299" mass="33460">MIRLIPETNINFIQGRRFTYILSGLLFLLSLLFILFRGLNYGIDFSGGTVLHLSFQEPVKTEEVRSILEAMGVKSAVVQKYAEGYEFIVKIGPAAYQKSPSFSSDLLAELKNRFPNSQPEILKEETVGPRIGKELQRNTLIALFLGIIGILIYVSFRFDFRFGTGAVLALIHDAVITTGFVSFLQIPVNIPVVAALLTIIGYSVNDSIVVSDRVRENLKKMRKDNFLTILNRSINETLSRTVLTSLTTILVTVILSIFGAAEIKDFGRIMTFGIIVGTYSSIYIVCAIVFDWQRKSPMR</sequence>
<keyword evidence="8 9" id="KW-0472">Membrane</keyword>
<gene>
    <name evidence="9 11" type="primary">secF</name>
    <name evidence="11" type="ORF">ENX07_08065</name>
</gene>
<comment type="similarity">
    <text evidence="9">Belongs to the SecD/SecF family. SecF subfamily.</text>
</comment>
<dbReference type="InterPro" id="IPR022646">
    <property type="entry name" value="SecD/SecF_CS"/>
</dbReference>
<accession>A0A7C3UQI4</accession>
<dbReference type="Pfam" id="PF07549">
    <property type="entry name" value="Sec_GG"/>
    <property type="match status" value="1"/>
</dbReference>
<comment type="subunit">
    <text evidence="9">Forms a complex with SecD. Part of the essential Sec protein translocation apparatus which comprises SecA, SecYEG and auxiliary proteins SecDF. Other proteins may also be involved.</text>
</comment>
<evidence type="ECO:0000259" key="10">
    <source>
        <dbReference type="Pfam" id="PF02355"/>
    </source>
</evidence>
<keyword evidence="3 9" id="KW-1003">Cell membrane</keyword>